<dbReference type="CDD" id="cd00093">
    <property type="entry name" value="HTH_XRE"/>
    <property type="match status" value="1"/>
</dbReference>
<reference evidence="3 4" key="1">
    <citation type="submission" date="2019-12" db="EMBL/GenBank/DDBJ databases">
        <title>Whole genome shotgun sequence of Streptomyces caniferus NBRC 15389.</title>
        <authorList>
            <person name="Ichikawa N."/>
            <person name="Kimura A."/>
            <person name="Kitahashi Y."/>
            <person name="Komaki H."/>
            <person name="Tamura T."/>
        </authorList>
    </citation>
    <scope>NUCLEOTIDE SEQUENCE [LARGE SCALE GENOMIC DNA]</scope>
    <source>
        <strain evidence="3 4">NBRC 15389</strain>
    </source>
</reference>
<comment type="caution">
    <text evidence="3">The sequence shown here is derived from an EMBL/GenBank/DDBJ whole genome shotgun (WGS) entry which is preliminary data.</text>
</comment>
<dbReference type="SUPFAM" id="SSF47413">
    <property type="entry name" value="lambda repressor-like DNA-binding domains"/>
    <property type="match status" value="1"/>
</dbReference>
<dbReference type="PROSITE" id="PS50943">
    <property type="entry name" value="HTH_CROC1"/>
    <property type="match status" value="1"/>
</dbReference>
<dbReference type="AlphaFoldDB" id="A0A640SDP2"/>
<evidence type="ECO:0000259" key="2">
    <source>
        <dbReference type="PROSITE" id="PS50943"/>
    </source>
</evidence>
<sequence>MEDTITTTLTDRYDGGGEPEPSDSLRIFGAVYQALREKAGFTQESLAPEIQYSSHYIASVEQGRRLPSKTFVERSEEALDAGGVLRKAAKRLSRQRGLASWFRMWAELEKEAVSLSTYECRLVPGLLQTEAYARTLFEQRLPLLTDEQVEVQVTARLDRQRLLAERQNTAFSFIIDEHVFQRRTGGTEAARGLIDHVLERTALRNVELQVMPLEREVHAGMNGPMQLLETEENQRFCYCEGQESGQFIADPKTVTTLHMRYAKLRSQALTPDDSRGLLTRMRGAL</sequence>
<proteinExistence type="predicted"/>
<accession>A0A640SDP2</accession>
<protein>
    <submittedName>
        <fullName evidence="3">Transcriptional regulator</fullName>
    </submittedName>
</protein>
<gene>
    <name evidence="3" type="ORF">Scani_57710</name>
</gene>
<feature type="domain" description="HTH cro/C1-type" evidence="2">
    <location>
        <begin position="33"/>
        <end position="85"/>
    </location>
</feature>
<dbReference type="Gene3D" id="1.10.260.40">
    <property type="entry name" value="lambda repressor-like DNA-binding domains"/>
    <property type="match status" value="1"/>
</dbReference>
<dbReference type="OrthoDB" id="4308543at2"/>
<feature type="region of interest" description="Disordered" evidence="1">
    <location>
        <begin position="1"/>
        <end position="20"/>
    </location>
</feature>
<name>A0A640SDP2_9ACTN</name>
<organism evidence="3 4">
    <name type="scientific">Streptomyces caniferus</name>
    <dbReference type="NCBI Taxonomy" id="285557"/>
    <lineage>
        <taxon>Bacteria</taxon>
        <taxon>Bacillati</taxon>
        <taxon>Actinomycetota</taxon>
        <taxon>Actinomycetes</taxon>
        <taxon>Kitasatosporales</taxon>
        <taxon>Streptomycetaceae</taxon>
        <taxon>Streptomyces</taxon>
    </lineage>
</organism>
<dbReference type="SMART" id="SM00530">
    <property type="entry name" value="HTH_XRE"/>
    <property type="match status" value="1"/>
</dbReference>
<evidence type="ECO:0000313" key="4">
    <source>
        <dbReference type="Proteomes" id="UP000435837"/>
    </source>
</evidence>
<evidence type="ECO:0000313" key="3">
    <source>
        <dbReference type="EMBL" id="GFE09503.1"/>
    </source>
</evidence>
<evidence type="ECO:0000256" key="1">
    <source>
        <dbReference type="SAM" id="MobiDB-lite"/>
    </source>
</evidence>
<dbReference type="InterPro" id="IPR010982">
    <property type="entry name" value="Lambda_DNA-bd_dom_sf"/>
</dbReference>
<dbReference type="Pfam" id="PF13560">
    <property type="entry name" value="HTH_31"/>
    <property type="match status" value="1"/>
</dbReference>
<dbReference type="Pfam" id="PF19054">
    <property type="entry name" value="DUF5753"/>
    <property type="match status" value="1"/>
</dbReference>
<dbReference type="GO" id="GO:0003677">
    <property type="term" value="F:DNA binding"/>
    <property type="evidence" value="ECO:0007669"/>
    <property type="project" value="InterPro"/>
</dbReference>
<dbReference type="InterPro" id="IPR001387">
    <property type="entry name" value="Cro/C1-type_HTH"/>
</dbReference>
<dbReference type="RefSeq" id="WP_159480539.1">
    <property type="nucleotide sequence ID" value="NZ_BAAATH010000053.1"/>
</dbReference>
<dbReference type="Proteomes" id="UP000435837">
    <property type="component" value="Unassembled WGS sequence"/>
</dbReference>
<dbReference type="InterPro" id="IPR043917">
    <property type="entry name" value="DUF5753"/>
</dbReference>
<feature type="compositionally biased region" description="Polar residues" evidence="1">
    <location>
        <begin position="1"/>
        <end position="10"/>
    </location>
</feature>
<dbReference type="EMBL" id="BLIN01000005">
    <property type="protein sequence ID" value="GFE09503.1"/>
    <property type="molecule type" value="Genomic_DNA"/>
</dbReference>